<reference evidence="1 2" key="1">
    <citation type="journal article" date="2014" name="Virology">
        <title>The complete genome sequence of the Alphaentomopoxvirus Anomala cuprea entomopoxvirus, including its terminal hairpin loop sequences, suggests a potentially unique mode of apoptosis inhibition and mode of DNA replication.</title>
        <authorList>
            <person name="Mitsuhashi W."/>
            <person name="Miyamoto K."/>
            <person name="Wada S."/>
        </authorList>
    </citation>
    <scope>NUCLEOTIDE SEQUENCE [LARGE SCALE GENOMIC DNA]</scope>
    <source>
        <strain evidence="1">CV6M</strain>
    </source>
</reference>
<dbReference type="EMBL" id="AP013055">
    <property type="protein sequence ID" value="BAO49589.1"/>
    <property type="molecule type" value="Genomic_DNA"/>
</dbReference>
<evidence type="ECO:0000313" key="2">
    <source>
        <dbReference type="Proteomes" id="UP000174145"/>
    </source>
</evidence>
<proteinExistence type="predicted"/>
<dbReference type="GeneID" id="18263658"/>
<evidence type="ECO:0000313" key="1">
    <source>
        <dbReference type="EMBL" id="BAO49589.1"/>
    </source>
</evidence>
<dbReference type="KEGG" id="vg:18263658"/>
<name>W6JPN5_9POXV</name>
<dbReference type="RefSeq" id="YP_009001702.1">
    <property type="nucleotide sequence ID" value="NC_023426.1"/>
</dbReference>
<keyword evidence="2" id="KW-1185">Reference proteome</keyword>
<organism evidence="1 2">
    <name type="scientific">Alphaentomopoxvirus acuprea</name>
    <dbReference type="NCBI Taxonomy" id="62099"/>
    <lineage>
        <taxon>Viruses</taxon>
        <taxon>Varidnaviria</taxon>
        <taxon>Bamfordvirae</taxon>
        <taxon>Nucleocytoviricota</taxon>
        <taxon>Pokkesviricetes</taxon>
        <taxon>Chitovirales</taxon>
        <taxon>Poxviridae</taxon>
        <taxon>Entomopoxvirinae</taxon>
        <taxon>Alphaentomopoxvirus</taxon>
    </lineage>
</organism>
<protein>
    <submittedName>
        <fullName evidence="1">Uncharacterized protein</fullName>
    </submittedName>
</protein>
<dbReference type="Proteomes" id="UP000174145">
    <property type="component" value="Segment"/>
</dbReference>
<accession>W6JPN5</accession>
<sequence length="128" mass="14918">MYSKIANFYKKNMASNHENNDNICLTTKWYDIDTSHHCKFGEICIINNSTTPISDPLISFVIRDGKFYNHNGCKVIYSTNNKYHIKLSNGINIIKPHSKQIIIFAIMYKELTNVDNSYLPKKFKIHNI</sequence>